<gene>
    <name evidence="1" type="ORF">QAD02_012748</name>
</gene>
<accession>A0ACC2P2B2</accession>
<reference evidence="1" key="1">
    <citation type="submission" date="2023-04" db="EMBL/GenBank/DDBJ databases">
        <title>A chromosome-level genome assembly of the parasitoid wasp Eretmocerus hayati.</title>
        <authorList>
            <person name="Zhong Y."/>
            <person name="Liu S."/>
            <person name="Liu Y."/>
        </authorList>
    </citation>
    <scope>NUCLEOTIDE SEQUENCE</scope>
    <source>
        <strain evidence="1">ZJU_SS_LIU_2023</strain>
    </source>
</reference>
<dbReference type="Proteomes" id="UP001239111">
    <property type="component" value="Chromosome 2"/>
</dbReference>
<comment type="caution">
    <text evidence="1">The sequence shown here is derived from an EMBL/GenBank/DDBJ whole genome shotgun (WGS) entry which is preliminary data.</text>
</comment>
<organism evidence="1 2">
    <name type="scientific">Eretmocerus hayati</name>
    <dbReference type="NCBI Taxonomy" id="131215"/>
    <lineage>
        <taxon>Eukaryota</taxon>
        <taxon>Metazoa</taxon>
        <taxon>Ecdysozoa</taxon>
        <taxon>Arthropoda</taxon>
        <taxon>Hexapoda</taxon>
        <taxon>Insecta</taxon>
        <taxon>Pterygota</taxon>
        <taxon>Neoptera</taxon>
        <taxon>Endopterygota</taxon>
        <taxon>Hymenoptera</taxon>
        <taxon>Apocrita</taxon>
        <taxon>Proctotrupomorpha</taxon>
        <taxon>Chalcidoidea</taxon>
        <taxon>Aphelinidae</taxon>
        <taxon>Aphelininae</taxon>
        <taxon>Eretmocerus</taxon>
    </lineage>
</organism>
<dbReference type="EMBL" id="CM056742">
    <property type="protein sequence ID" value="KAJ8676961.1"/>
    <property type="molecule type" value="Genomic_DNA"/>
</dbReference>
<evidence type="ECO:0000313" key="1">
    <source>
        <dbReference type="EMBL" id="KAJ8676961.1"/>
    </source>
</evidence>
<proteinExistence type="predicted"/>
<keyword evidence="2" id="KW-1185">Reference proteome</keyword>
<evidence type="ECO:0000313" key="2">
    <source>
        <dbReference type="Proteomes" id="UP001239111"/>
    </source>
</evidence>
<sequence length="221" mass="25359">MTFAKAIEELNFLQTEGITVDLPTSPIRVIFKITNLIGDNSGIHAICDFVQYFRAKFFCHFCVTEYCDISTKLTEDDCTLRNPDNYVELLAKNNPQESGLDGECVWNRLDNFHATVNIGEDVMHDWYEGICRYDVATALYDFIYVQRAFTLKDVNSRIRSFYYGPKGSTNKPPGILEHQLKNKCLIMTSAEMNCLVTRLPMIIGLTVPEKNEVLQFLIQMK</sequence>
<name>A0ACC2P2B2_9HYME</name>
<protein>
    <submittedName>
        <fullName evidence="1">Uncharacterized protein</fullName>
    </submittedName>
</protein>